<gene>
    <name evidence="2" type="ORF">GO738_01205</name>
</gene>
<accession>A0A6N8IGN6</accession>
<proteinExistence type="predicted"/>
<sequence length="452" mass="50525">MKAVLHPYQETAAGWLRERPEAALLLDMGLGKTLIALTALVDLATVGEDVWPALVIAPLMTARHVWPAEVAKWDHTRHLRASLVLGSASEREAALRRPAEIYVVNRENVQWLTDRYGPRWPFRTVIVDELSSFKNRQAKRWKALRRVRPMIRRVWGLTGTPAPNGLMDLWAQMHLVDRGERLGRYIGPYRERYFSPGRRSGHVVYDWAPKPGAEDAIFRAIGDVALSMRAKDELELPGRVDNVVEVEMPPAAMAEYRRFERDQATELLGEEVTAASAAALANKLLQWADGAVYDDGGEAQEVHRAKLDALAGIIEEAQGQPVLVFYAFRHDLDRLRAAYPASKALGAHSGDLVERWNRGEVPLLLAHPQQAGHGLNLQDGGHIAVWFGLTWSLEAYLQANARLDRQGQKETTIVHHLVAKGTVDERVMDVLAGKRTLQDAMMDALRGGERGE</sequence>
<dbReference type="PROSITE" id="PS51192">
    <property type="entry name" value="HELICASE_ATP_BIND_1"/>
    <property type="match status" value="1"/>
</dbReference>
<dbReference type="SUPFAM" id="SSF52540">
    <property type="entry name" value="P-loop containing nucleoside triphosphate hydrolases"/>
    <property type="match status" value="2"/>
</dbReference>
<reference evidence="2 3" key="1">
    <citation type="submission" date="2019-11" db="EMBL/GenBank/DDBJ databases">
        <title>Whole genome shotgun sequencing (WGS) data from Adlercreutzia equolifaciens ResAG-91, Eggerthella lenta MRI-F36, MRI-F37, MRI-F40, ResAG-49, ResAG-88, ResAG-121, ResAG-145, and Gordonibacter sp. ResAG-5, ResAG-26, ResAG-43, ResAG-50, ResAG-59.</title>
        <authorList>
            <person name="Stoll D.A."/>
            <person name="Danylec N."/>
            <person name="Franz C.M.A.P."/>
            <person name="Huch M."/>
        </authorList>
    </citation>
    <scope>NUCLEOTIDE SEQUENCE [LARGE SCALE GENOMIC DNA]</scope>
    <source>
        <strain evidence="2 3">ResAG-59</strain>
    </source>
</reference>
<evidence type="ECO:0000259" key="1">
    <source>
        <dbReference type="PROSITE" id="PS51192"/>
    </source>
</evidence>
<dbReference type="InterPro" id="IPR038718">
    <property type="entry name" value="SNF2-like_sf"/>
</dbReference>
<dbReference type="InterPro" id="IPR027417">
    <property type="entry name" value="P-loop_NTPase"/>
</dbReference>
<keyword evidence="2" id="KW-0347">Helicase</keyword>
<name>A0A6N8IGN6_9ACTN</name>
<dbReference type="AlphaFoldDB" id="A0A6N8IGN6"/>
<keyword evidence="2" id="KW-0547">Nucleotide-binding</keyword>
<keyword evidence="3" id="KW-1185">Reference proteome</keyword>
<evidence type="ECO:0000313" key="2">
    <source>
        <dbReference type="EMBL" id="MVN13983.1"/>
    </source>
</evidence>
<keyword evidence="2" id="KW-0378">Hydrolase</keyword>
<dbReference type="InterPro" id="IPR000330">
    <property type="entry name" value="SNF2_N"/>
</dbReference>
<dbReference type="Proteomes" id="UP000468327">
    <property type="component" value="Unassembled WGS sequence"/>
</dbReference>
<dbReference type="SMART" id="SM00487">
    <property type="entry name" value="DEXDc"/>
    <property type="match status" value="1"/>
</dbReference>
<keyword evidence="2" id="KW-0067">ATP-binding</keyword>
<dbReference type="PANTHER" id="PTHR10799">
    <property type="entry name" value="SNF2/RAD54 HELICASE FAMILY"/>
    <property type="match status" value="1"/>
</dbReference>
<dbReference type="EMBL" id="WPOC01000002">
    <property type="protein sequence ID" value="MVN13983.1"/>
    <property type="molecule type" value="Genomic_DNA"/>
</dbReference>
<dbReference type="Pfam" id="PF00176">
    <property type="entry name" value="SNF2-rel_dom"/>
    <property type="match status" value="1"/>
</dbReference>
<comment type="caution">
    <text evidence="2">The sequence shown here is derived from an EMBL/GenBank/DDBJ whole genome shotgun (WGS) entry which is preliminary data.</text>
</comment>
<dbReference type="GO" id="GO:0005524">
    <property type="term" value="F:ATP binding"/>
    <property type="evidence" value="ECO:0007669"/>
    <property type="project" value="InterPro"/>
</dbReference>
<protein>
    <submittedName>
        <fullName evidence="2">ATP-dependent helicase</fullName>
    </submittedName>
</protein>
<feature type="domain" description="Helicase ATP-binding" evidence="1">
    <location>
        <begin position="13"/>
        <end position="179"/>
    </location>
</feature>
<dbReference type="Gene3D" id="3.40.50.10810">
    <property type="entry name" value="Tandem AAA-ATPase domain"/>
    <property type="match status" value="1"/>
</dbReference>
<organism evidence="2 3">
    <name type="scientific">Gordonibacter urolithinfaciens</name>
    <dbReference type="NCBI Taxonomy" id="1335613"/>
    <lineage>
        <taxon>Bacteria</taxon>
        <taxon>Bacillati</taxon>
        <taxon>Actinomycetota</taxon>
        <taxon>Coriobacteriia</taxon>
        <taxon>Eggerthellales</taxon>
        <taxon>Eggerthellaceae</taxon>
        <taxon>Gordonibacter</taxon>
    </lineage>
</organism>
<dbReference type="RefSeq" id="WP_157005244.1">
    <property type="nucleotide sequence ID" value="NZ_JAJCNT010000015.1"/>
</dbReference>
<evidence type="ECO:0000313" key="3">
    <source>
        <dbReference type="Proteomes" id="UP000468327"/>
    </source>
</evidence>
<dbReference type="InterPro" id="IPR014001">
    <property type="entry name" value="Helicase_ATP-bd"/>
</dbReference>
<dbReference type="GO" id="GO:0004386">
    <property type="term" value="F:helicase activity"/>
    <property type="evidence" value="ECO:0007669"/>
    <property type="project" value="UniProtKB-KW"/>
</dbReference>
<dbReference type="Gene3D" id="3.40.50.300">
    <property type="entry name" value="P-loop containing nucleotide triphosphate hydrolases"/>
    <property type="match status" value="1"/>
</dbReference>